<sequence length="179" mass="20807">MANSNQPKHKCTHHMTTVTPPHLTFRQLEALHLGFRSWTVHGDVFLNVPVQEHPSSTMAEWYALTAYTQAWYDEQWDLMYDELLDAAKEDGEDVEAWGEDDFEAFVESVDLVLGVRMAGVQDVEDVDYYEPYFRDWAEEGFWDWEVKMREWEVEMDLEDASEDGEMDVEDGDGDLVVVG</sequence>
<reference evidence="1 2" key="1">
    <citation type="journal article" date="2018" name="Nat. Ecol. Evol.">
        <title>Pezizomycetes genomes reveal the molecular basis of ectomycorrhizal truffle lifestyle.</title>
        <authorList>
            <person name="Murat C."/>
            <person name="Payen T."/>
            <person name="Noel B."/>
            <person name="Kuo A."/>
            <person name="Morin E."/>
            <person name="Chen J."/>
            <person name="Kohler A."/>
            <person name="Krizsan K."/>
            <person name="Balestrini R."/>
            <person name="Da Silva C."/>
            <person name="Montanini B."/>
            <person name="Hainaut M."/>
            <person name="Levati E."/>
            <person name="Barry K.W."/>
            <person name="Belfiori B."/>
            <person name="Cichocki N."/>
            <person name="Clum A."/>
            <person name="Dockter R.B."/>
            <person name="Fauchery L."/>
            <person name="Guy J."/>
            <person name="Iotti M."/>
            <person name="Le Tacon F."/>
            <person name="Lindquist E.A."/>
            <person name="Lipzen A."/>
            <person name="Malagnac F."/>
            <person name="Mello A."/>
            <person name="Molinier V."/>
            <person name="Miyauchi S."/>
            <person name="Poulain J."/>
            <person name="Riccioni C."/>
            <person name="Rubini A."/>
            <person name="Sitrit Y."/>
            <person name="Splivallo R."/>
            <person name="Traeger S."/>
            <person name="Wang M."/>
            <person name="Zifcakova L."/>
            <person name="Wipf D."/>
            <person name="Zambonelli A."/>
            <person name="Paolocci F."/>
            <person name="Nowrousian M."/>
            <person name="Ottonello S."/>
            <person name="Baldrian P."/>
            <person name="Spatafora J.W."/>
            <person name="Henrissat B."/>
            <person name="Nagy L.G."/>
            <person name="Aury J.M."/>
            <person name="Wincker P."/>
            <person name="Grigoriev I.V."/>
            <person name="Bonfante P."/>
            <person name="Martin F.M."/>
        </authorList>
    </citation>
    <scope>NUCLEOTIDE SEQUENCE [LARGE SCALE GENOMIC DNA]</scope>
    <source>
        <strain evidence="1 2">RN42</strain>
    </source>
</reference>
<protein>
    <submittedName>
        <fullName evidence="1">Uncharacterized protein</fullName>
    </submittedName>
</protein>
<dbReference type="EMBL" id="ML119772">
    <property type="protein sequence ID" value="RPA75085.1"/>
    <property type="molecule type" value="Genomic_DNA"/>
</dbReference>
<accession>A0A3N4HMP0</accession>
<gene>
    <name evidence="1" type="ORF">BJ508DRAFT_332457</name>
</gene>
<dbReference type="Proteomes" id="UP000275078">
    <property type="component" value="Unassembled WGS sequence"/>
</dbReference>
<evidence type="ECO:0000313" key="2">
    <source>
        <dbReference type="Proteomes" id="UP000275078"/>
    </source>
</evidence>
<keyword evidence="2" id="KW-1185">Reference proteome</keyword>
<organism evidence="1 2">
    <name type="scientific">Ascobolus immersus RN42</name>
    <dbReference type="NCBI Taxonomy" id="1160509"/>
    <lineage>
        <taxon>Eukaryota</taxon>
        <taxon>Fungi</taxon>
        <taxon>Dikarya</taxon>
        <taxon>Ascomycota</taxon>
        <taxon>Pezizomycotina</taxon>
        <taxon>Pezizomycetes</taxon>
        <taxon>Pezizales</taxon>
        <taxon>Ascobolaceae</taxon>
        <taxon>Ascobolus</taxon>
    </lineage>
</organism>
<name>A0A3N4HMP0_ASCIM</name>
<proteinExistence type="predicted"/>
<dbReference type="AlphaFoldDB" id="A0A3N4HMP0"/>
<evidence type="ECO:0000313" key="1">
    <source>
        <dbReference type="EMBL" id="RPA75085.1"/>
    </source>
</evidence>